<dbReference type="InterPro" id="IPR016187">
    <property type="entry name" value="CTDL_fold"/>
</dbReference>
<feature type="transmembrane region" description="Helical" evidence="13">
    <location>
        <begin position="804"/>
        <end position="826"/>
    </location>
</feature>
<dbReference type="InterPro" id="IPR006029">
    <property type="entry name" value="Neurotrans-gated_channel_TM"/>
</dbReference>
<keyword evidence="8" id="KW-0406">Ion transport</keyword>
<dbReference type="SUPFAM" id="SSF90112">
    <property type="entry name" value="Neurotransmitter-gated ion-channel transmembrane pore"/>
    <property type="match status" value="1"/>
</dbReference>
<dbReference type="SUPFAM" id="SSF49899">
    <property type="entry name" value="Concanavalin A-like lectins/glucanases"/>
    <property type="match status" value="1"/>
</dbReference>
<dbReference type="SUPFAM" id="SSF56436">
    <property type="entry name" value="C-type lectin-like"/>
    <property type="match status" value="1"/>
</dbReference>
<dbReference type="PANTHER" id="PTHR18945">
    <property type="entry name" value="NEUROTRANSMITTER GATED ION CHANNEL"/>
    <property type="match status" value="1"/>
</dbReference>
<feature type="transmembrane region" description="Helical" evidence="13">
    <location>
        <begin position="864"/>
        <end position="883"/>
    </location>
</feature>
<dbReference type="InterPro" id="IPR016186">
    <property type="entry name" value="C-type_lectin-like/link_sf"/>
</dbReference>
<dbReference type="AlphaFoldDB" id="A0A3R7PID2"/>
<evidence type="ECO:0000256" key="5">
    <source>
        <dbReference type="ARBA" id="ARBA00022692"/>
    </source>
</evidence>
<feature type="domain" description="C-type lectin" evidence="14">
    <location>
        <begin position="252"/>
        <end position="375"/>
    </location>
</feature>
<evidence type="ECO:0000256" key="1">
    <source>
        <dbReference type="ARBA" id="ARBA00004141"/>
    </source>
</evidence>
<dbReference type="InterPro" id="IPR036055">
    <property type="entry name" value="LDL_receptor-like_sf"/>
</dbReference>
<evidence type="ECO:0000256" key="3">
    <source>
        <dbReference type="ARBA" id="ARBA00022448"/>
    </source>
</evidence>
<comment type="subcellular location">
    <subcellularLocation>
        <location evidence="2">Cell membrane</location>
    </subcellularLocation>
    <subcellularLocation>
        <location evidence="1">Membrane</location>
        <topology evidence="1">Multi-pass membrane protein</topology>
    </subcellularLocation>
</comment>
<keyword evidence="9 13" id="KW-0472">Membrane</keyword>
<dbReference type="CDD" id="cd00112">
    <property type="entry name" value="LDLa"/>
    <property type="match status" value="1"/>
</dbReference>
<dbReference type="InterPro" id="IPR006028">
    <property type="entry name" value="GABAA/Glycine_rcpt"/>
</dbReference>
<evidence type="ECO:0000256" key="9">
    <source>
        <dbReference type="ARBA" id="ARBA00023136"/>
    </source>
</evidence>
<dbReference type="CDD" id="cd00037">
    <property type="entry name" value="CLECT"/>
    <property type="match status" value="1"/>
</dbReference>
<evidence type="ECO:0000256" key="4">
    <source>
        <dbReference type="ARBA" id="ARBA00022475"/>
    </source>
</evidence>
<feature type="disulfide bond" evidence="12">
    <location>
        <begin position="502"/>
        <end position="517"/>
    </location>
</feature>
<keyword evidence="6" id="KW-0732">Signal</keyword>
<evidence type="ECO:0000256" key="7">
    <source>
        <dbReference type="ARBA" id="ARBA00022989"/>
    </source>
</evidence>
<dbReference type="EMBL" id="QCYY01002801">
    <property type="protein sequence ID" value="ROT67553.1"/>
    <property type="molecule type" value="Genomic_DNA"/>
</dbReference>
<dbReference type="PRINTS" id="PR00253">
    <property type="entry name" value="GABAARECEPTR"/>
</dbReference>
<protein>
    <recommendedName>
        <fullName evidence="14">C-type lectin domain-containing protein</fullName>
    </recommendedName>
</protein>
<evidence type="ECO:0000313" key="16">
    <source>
        <dbReference type="Proteomes" id="UP000283509"/>
    </source>
</evidence>
<keyword evidence="4" id="KW-1003">Cell membrane</keyword>
<dbReference type="GO" id="GO:0005886">
    <property type="term" value="C:plasma membrane"/>
    <property type="evidence" value="ECO:0007669"/>
    <property type="project" value="UniProtKB-SubCell"/>
</dbReference>
<dbReference type="SUPFAM" id="SSF57424">
    <property type="entry name" value="LDL receptor-like module"/>
    <property type="match status" value="1"/>
</dbReference>
<dbReference type="PROSITE" id="PS50068">
    <property type="entry name" value="LDLRA_2"/>
    <property type="match status" value="1"/>
</dbReference>
<reference evidence="15 16" key="2">
    <citation type="submission" date="2019-01" db="EMBL/GenBank/DDBJ databases">
        <title>The decoding of complex shrimp genome reveals the adaptation for benthos swimmer, frequently molting mechanism and breeding impact on genome.</title>
        <authorList>
            <person name="Sun Y."/>
            <person name="Gao Y."/>
            <person name="Yu Y."/>
        </authorList>
    </citation>
    <scope>NUCLEOTIDE SEQUENCE [LARGE SCALE GENOMIC DNA]</scope>
    <source>
        <tissue evidence="15">Muscle</tissue>
    </source>
</reference>
<dbReference type="PROSITE" id="PS00236">
    <property type="entry name" value="NEUROTR_ION_CHANNEL"/>
    <property type="match status" value="1"/>
</dbReference>
<dbReference type="InterPro" id="IPR036734">
    <property type="entry name" value="Neur_chan_lig-bd_sf"/>
</dbReference>
<dbReference type="Gene3D" id="2.60.120.200">
    <property type="match status" value="1"/>
</dbReference>
<accession>A0A3R7PID2</accession>
<dbReference type="SUPFAM" id="SSF63712">
    <property type="entry name" value="Nicotinic receptor ligand binding domain-like"/>
    <property type="match status" value="1"/>
</dbReference>
<evidence type="ECO:0000256" key="8">
    <source>
        <dbReference type="ARBA" id="ARBA00023065"/>
    </source>
</evidence>
<dbReference type="InterPro" id="IPR038050">
    <property type="entry name" value="Neuro_actylchol_rec"/>
</dbReference>
<evidence type="ECO:0000256" key="6">
    <source>
        <dbReference type="ARBA" id="ARBA00022729"/>
    </source>
</evidence>
<dbReference type="Gene3D" id="2.70.170.10">
    <property type="entry name" value="Neurotransmitter-gated ion-channel ligand-binding domain"/>
    <property type="match status" value="1"/>
</dbReference>
<evidence type="ECO:0000256" key="10">
    <source>
        <dbReference type="ARBA" id="ARBA00023157"/>
    </source>
</evidence>
<dbReference type="GO" id="GO:0099095">
    <property type="term" value="F:ligand-gated monoatomic anion channel activity"/>
    <property type="evidence" value="ECO:0007669"/>
    <property type="project" value="UniProtKB-ARBA"/>
</dbReference>
<evidence type="ECO:0000313" key="15">
    <source>
        <dbReference type="EMBL" id="ROT67553.1"/>
    </source>
</evidence>
<evidence type="ECO:0000256" key="11">
    <source>
        <dbReference type="ARBA" id="ARBA00023303"/>
    </source>
</evidence>
<evidence type="ECO:0000259" key="14">
    <source>
        <dbReference type="PROSITE" id="PS50041"/>
    </source>
</evidence>
<keyword evidence="3" id="KW-0813">Transport</keyword>
<keyword evidence="5 13" id="KW-0812">Transmembrane</keyword>
<dbReference type="Gene3D" id="4.10.400.10">
    <property type="entry name" value="Low-density Lipoprotein Receptor"/>
    <property type="match status" value="1"/>
</dbReference>
<dbReference type="GO" id="GO:0004888">
    <property type="term" value="F:transmembrane signaling receptor activity"/>
    <property type="evidence" value="ECO:0007669"/>
    <property type="project" value="InterPro"/>
</dbReference>
<feature type="disulfide bond" evidence="12">
    <location>
        <begin position="490"/>
        <end position="508"/>
    </location>
</feature>
<dbReference type="InterPro" id="IPR036719">
    <property type="entry name" value="Neuro-gated_channel_TM_sf"/>
</dbReference>
<dbReference type="SMART" id="SM00192">
    <property type="entry name" value="LDLa"/>
    <property type="match status" value="1"/>
</dbReference>
<evidence type="ECO:0000256" key="13">
    <source>
        <dbReference type="SAM" id="Phobius"/>
    </source>
</evidence>
<dbReference type="GO" id="GO:0005254">
    <property type="term" value="F:chloride channel activity"/>
    <property type="evidence" value="ECO:0007669"/>
    <property type="project" value="UniProtKB-ARBA"/>
</dbReference>
<name>A0A3R7PID2_PENVA</name>
<feature type="disulfide bond" evidence="12">
    <location>
        <begin position="483"/>
        <end position="495"/>
    </location>
</feature>
<reference evidence="15 16" key="1">
    <citation type="submission" date="2018-04" db="EMBL/GenBank/DDBJ databases">
        <authorList>
            <person name="Zhang X."/>
            <person name="Yuan J."/>
            <person name="Li F."/>
            <person name="Xiang J."/>
        </authorList>
    </citation>
    <scope>NUCLEOTIDE SEQUENCE [LARGE SCALE GENOMIC DNA]</scope>
    <source>
        <tissue evidence="15">Muscle</tissue>
    </source>
</reference>
<dbReference type="Pfam" id="PF00059">
    <property type="entry name" value="Lectin_C"/>
    <property type="match status" value="1"/>
</dbReference>
<dbReference type="Gene3D" id="1.20.58.390">
    <property type="entry name" value="Neurotransmitter-gated ion-channel transmembrane domain"/>
    <property type="match status" value="1"/>
</dbReference>
<dbReference type="Pfam" id="PF00057">
    <property type="entry name" value="Ldl_recept_a"/>
    <property type="match status" value="1"/>
</dbReference>
<feature type="transmembrane region" description="Helical" evidence="13">
    <location>
        <begin position="747"/>
        <end position="765"/>
    </location>
</feature>
<dbReference type="Gene3D" id="3.10.100.10">
    <property type="entry name" value="Mannose-Binding Protein A, subunit A"/>
    <property type="match status" value="1"/>
</dbReference>
<dbReference type="OrthoDB" id="19606at2759"/>
<comment type="caution">
    <text evidence="15">The sequence shown here is derived from an EMBL/GenBank/DDBJ whole genome shotgun (WGS) entry which is preliminary data.</text>
</comment>
<dbReference type="InterPro" id="IPR013320">
    <property type="entry name" value="ConA-like_dom_sf"/>
</dbReference>
<dbReference type="Pfam" id="PF02931">
    <property type="entry name" value="Neur_chan_LBD"/>
    <property type="match status" value="1"/>
</dbReference>
<proteinExistence type="predicted"/>
<dbReference type="InterPro" id="IPR006202">
    <property type="entry name" value="Neur_chan_lig-bd"/>
</dbReference>
<dbReference type="InterPro" id="IPR002172">
    <property type="entry name" value="LDrepeatLR_classA_rpt"/>
</dbReference>
<evidence type="ECO:0000256" key="2">
    <source>
        <dbReference type="ARBA" id="ARBA00004236"/>
    </source>
</evidence>
<dbReference type="InterPro" id="IPR001304">
    <property type="entry name" value="C-type_lectin-like"/>
</dbReference>
<dbReference type="InterPro" id="IPR018000">
    <property type="entry name" value="Neurotransmitter_ion_chnl_CS"/>
</dbReference>
<dbReference type="InterPro" id="IPR006201">
    <property type="entry name" value="Neur_channel"/>
</dbReference>
<dbReference type="PROSITE" id="PS50041">
    <property type="entry name" value="C_TYPE_LECTIN_2"/>
    <property type="match status" value="1"/>
</dbReference>
<dbReference type="InterPro" id="IPR023415">
    <property type="entry name" value="LDLR_class-A_CS"/>
</dbReference>
<keyword evidence="16" id="KW-1185">Reference proteome</keyword>
<dbReference type="Pfam" id="PF02932">
    <property type="entry name" value="Neur_chan_memb"/>
    <property type="match status" value="1"/>
</dbReference>
<keyword evidence="10 12" id="KW-1015">Disulfide bond</keyword>
<evidence type="ECO:0000256" key="12">
    <source>
        <dbReference type="PROSITE-ProRule" id="PRU00124"/>
    </source>
</evidence>
<keyword evidence="11" id="KW-0407">Ion channel</keyword>
<dbReference type="PROSITE" id="PS01209">
    <property type="entry name" value="LDLRA_1"/>
    <property type="match status" value="1"/>
</dbReference>
<sequence length="889" mass="101677">MKRLSRPGERFKKTPINSRQGTKITEQATQAKRKKASLFSLLHLLLRQAVLRQFFVVVSICFCFRSAVAVGEEVTAVKFQQEGVPRKDTLLRYLGDFPGMTAITICFRLNLRQYRDIDIILSYAVPEEPNELVIAFVHGTQTILVQYCGSVGENLTYPVPLRQWIPVCVVLDLRARFVELLFEDRVERFGLRDSNNTCHGLRGGGNLVLGQDQDAYNGGFSNVRRDFEAVNVEFEQFQEEDYCLAEWNNILIFPEPRTFEEAIHFCNISGGAITVPTSEEANQLIFNKTTRYAEFCNIGYVDSFWLGVKGIVTSQTWNHYITGKVLQYTNFVLEETSVKEPFTCMSFVGNKNAIANQHGGWSVTDCRYLRCPICQQEKVFLLKARGLCKESHFDRQYFLTHDKGWITFTGIYYSTITRYFPSPCENGDTRAYDFWQLSRPDKPSVKATLQTDSPYDYPFGRHTWTVENDVCGRTNVTILITSCKDGQFSCNDGSCVDIEHRCNLEIDCRDESDEMDCEFLTLDQSYNSDNPPPRTNASSPVSVKLSLDIYAIRSIDVGEFRFTCDVEVTTEWFDSRLQFRHLNNASTLNSLNRKERQPWTPKLELLGDGRTTSDVTARRGSLNIRRYAGPLEDNDEEAQESEVFLGSENSLLQVQKFTVATSCQFGLEKFPFDTQKCSMIIKLSDITKNYVRLVADADSVVFSGRRGMLQYQLVQEKIIEKDMGDYSMVEVQLYLENLSTFYITSTYVPTLIIVVIGYLVFFFPINNFNERIMVGLTGLLVEATFFSQVNSSIPNTAYMKLVDIWMVFCILILFQVVVSVVIIHYFRDMKTWPVHTNLAVVNSVKRPGGEEERRRNTSQQVNKLCQIITPLSIAVFLVVYIILATTTQN</sequence>
<organism evidence="15 16">
    <name type="scientific">Penaeus vannamei</name>
    <name type="common">Whiteleg shrimp</name>
    <name type="synonym">Litopenaeus vannamei</name>
    <dbReference type="NCBI Taxonomy" id="6689"/>
    <lineage>
        <taxon>Eukaryota</taxon>
        <taxon>Metazoa</taxon>
        <taxon>Ecdysozoa</taxon>
        <taxon>Arthropoda</taxon>
        <taxon>Crustacea</taxon>
        <taxon>Multicrustacea</taxon>
        <taxon>Malacostraca</taxon>
        <taxon>Eumalacostraca</taxon>
        <taxon>Eucarida</taxon>
        <taxon>Decapoda</taxon>
        <taxon>Dendrobranchiata</taxon>
        <taxon>Penaeoidea</taxon>
        <taxon>Penaeidae</taxon>
        <taxon>Penaeus</taxon>
    </lineage>
</organism>
<keyword evidence="7 13" id="KW-1133">Transmembrane helix</keyword>
<gene>
    <name evidence="15" type="ORF">C7M84_014375</name>
</gene>
<dbReference type="GO" id="GO:0005230">
    <property type="term" value="F:extracellular ligand-gated monoatomic ion channel activity"/>
    <property type="evidence" value="ECO:0007669"/>
    <property type="project" value="InterPro"/>
</dbReference>
<feature type="transmembrane region" description="Helical" evidence="13">
    <location>
        <begin position="772"/>
        <end position="789"/>
    </location>
</feature>
<dbReference type="Proteomes" id="UP000283509">
    <property type="component" value="Unassembled WGS sequence"/>
</dbReference>